<proteinExistence type="predicted"/>
<comment type="caution">
    <text evidence="3">The sequence shown here is derived from an EMBL/GenBank/DDBJ whole genome shotgun (WGS) entry which is preliminary data.</text>
</comment>
<dbReference type="PANTHER" id="PTHR45982">
    <property type="entry name" value="REGULATOR OF CHROMOSOME CONDENSATION"/>
    <property type="match status" value="1"/>
</dbReference>
<feature type="compositionally biased region" description="Basic and acidic residues" evidence="1">
    <location>
        <begin position="816"/>
        <end position="848"/>
    </location>
</feature>
<organism evidence="3 4">
    <name type="scientific">Durusdinium trenchii</name>
    <dbReference type="NCBI Taxonomy" id="1381693"/>
    <lineage>
        <taxon>Eukaryota</taxon>
        <taxon>Sar</taxon>
        <taxon>Alveolata</taxon>
        <taxon>Dinophyceae</taxon>
        <taxon>Suessiales</taxon>
        <taxon>Symbiodiniaceae</taxon>
        <taxon>Durusdinium</taxon>
    </lineage>
</organism>
<feature type="compositionally biased region" description="Low complexity" evidence="1">
    <location>
        <begin position="914"/>
        <end position="933"/>
    </location>
</feature>
<evidence type="ECO:0000313" key="4">
    <source>
        <dbReference type="Proteomes" id="UP001642464"/>
    </source>
</evidence>
<dbReference type="Proteomes" id="UP001642464">
    <property type="component" value="Unassembled WGS sequence"/>
</dbReference>
<dbReference type="InterPro" id="IPR051553">
    <property type="entry name" value="Ran_GTPase-activating"/>
</dbReference>
<name>A0ABP0HAW0_9DINO</name>
<dbReference type="Gene3D" id="2.130.10.30">
    <property type="entry name" value="Regulator of chromosome condensation 1/beta-lactamase-inhibitor protein II"/>
    <property type="match status" value="2"/>
</dbReference>
<evidence type="ECO:0000256" key="2">
    <source>
        <dbReference type="SAM" id="SignalP"/>
    </source>
</evidence>
<feature type="chain" id="PRO_5046965374" evidence="2">
    <location>
        <begin position="29"/>
        <end position="1115"/>
    </location>
</feature>
<keyword evidence="4" id="KW-1185">Reference proteome</keyword>
<feature type="compositionally biased region" description="Low complexity" evidence="1">
    <location>
        <begin position="789"/>
        <end position="809"/>
    </location>
</feature>
<dbReference type="EMBL" id="CAXAMM010000237">
    <property type="protein sequence ID" value="CAK8986631.1"/>
    <property type="molecule type" value="Genomic_DNA"/>
</dbReference>
<protein>
    <submittedName>
        <fullName evidence="3">Gramicidin S biosynthesis protein GrsT</fullName>
    </submittedName>
</protein>
<accession>A0ABP0HAW0</accession>
<gene>
    <name evidence="3" type="ORF">SCF082_LOCUS639</name>
</gene>
<reference evidence="3 4" key="1">
    <citation type="submission" date="2024-02" db="EMBL/GenBank/DDBJ databases">
        <authorList>
            <person name="Chen Y."/>
            <person name="Shah S."/>
            <person name="Dougan E. K."/>
            <person name="Thang M."/>
            <person name="Chan C."/>
        </authorList>
    </citation>
    <scope>NUCLEOTIDE SEQUENCE [LARGE SCALE GENOMIC DNA]</scope>
</reference>
<feature type="compositionally biased region" description="Basic and acidic residues" evidence="1">
    <location>
        <begin position="544"/>
        <end position="556"/>
    </location>
</feature>
<feature type="region of interest" description="Disordered" evidence="1">
    <location>
        <begin position="753"/>
        <end position="862"/>
    </location>
</feature>
<feature type="compositionally biased region" description="Basic and acidic residues" evidence="1">
    <location>
        <begin position="935"/>
        <end position="944"/>
    </location>
</feature>
<dbReference type="PANTHER" id="PTHR45982:SF1">
    <property type="entry name" value="REGULATOR OF CHROMOSOME CONDENSATION"/>
    <property type="match status" value="1"/>
</dbReference>
<sequence>MGSCFAGRLRVELTAVVFIHVYGLVAWGDPTAGGSIPWSLSERLSAGITFVVGNTRAFAAVGQQGSVTTWGDPACGGNSAHVAEHLKSRAFQLCYNEWAFTAFREGGQLVCWGDADAGGAPQEAAPALTSGVVKVCATEFAFAALKENGQVIAWGDPSVGGELPAVKPKLMSGVVNLWSNTGAFVAAKEDGSVVAWGEPTSGAVIEANIKNLDSVFCNLRAFAAITTGGNGRMAPERTHHLASEKENGSVVCWGNPDFGGDASSTAHMLKHSVVDVVPSLKAFAALKEDPMRRSDGATEDPIGWASLWRGLGYTVHTWGDPQAGGDASTVAQSLIGNVLKLGRQRQVIANDWAFAARRDNGQVVCWGDPTSGGDLGAARRTERVMAGWRGKRTWPRRLKLEAEKIGVQTRFRCWRGRQLGGGTLLSLPKLTGREVEAVHESGAVALYHTTRAFAAVLQNGSICSWGELSCGGDCTPAMGSAGTVGGARRWGDDQVVDLCANDYAFCARSASGAVVAWGHKQYGGSIDEAGVQLVHAGDGSQAQERSDQDDRPDVGDRHKLCDAVPGDAVPEPVDETFAGILSRWRQQFAEFQRALGEASSPSEVVETWPLEDENPEAFVQRIKRELGIESGPLGSFEEGLELGSGPGEEVPLSSAEVLRQIQAMSRSFEAEAVLDDDRKAPAAGARLEKEAKAALGPEAKPDDGKIATDVVEFAPAEPQPPRDDIIAGVGSNDEALLGRLLALEAEVLRLQGERFPQPVESPGGRQPEMSESPRRPSPHGEGEQRPTELPMSSLGLSLLSNSSLFASVSDPGLSEGGRDSPSKASKEEAGKTAEKQEVELEAESRRLGAEGQTDEGALQNSTGLAVFVPFVTSKRDSAVQVPDGELGQDITQASEVPVEPKEGGLAVELELPEAKPAAVGTEAAAGTEAQAEEASGDRPPEANGDRPNGASVQPAEPVISPGPVEPEPSAMPVVEASTENAVQAGSGPLPSKTAGPPEASASGPRTPLSPPRLQAQWPDGPRGLSGPLRKSPSAAHRWPELRPSAPPPPPPMRSARENVYPLDGYANENPHFNGCGILAPPAWNSAGWRPNDGEDLMLQRAYEVYRQQQLDLLRD</sequence>
<dbReference type="InterPro" id="IPR009091">
    <property type="entry name" value="RCC1/BLIP-II"/>
</dbReference>
<keyword evidence="2" id="KW-0732">Signal</keyword>
<feature type="signal peptide" evidence="2">
    <location>
        <begin position="1"/>
        <end position="28"/>
    </location>
</feature>
<evidence type="ECO:0000256" key="1">
    <source>
        <dbReference type="SAM" id="MobiDB-lite"/>
    </source>
</evidence>
<dbReference type="SUPFAM" id="SSF50985">
    <property type="entry name" value="RCC1/BLIP-II"/>
    <property type="match status" value="1"/>
</dbReference>
<feature type="region of interest" description="Disordered" evidence="1">
    <location>
        <begin position="537"/>
        <end position="556"/>
    </location>
</feature>
<evidence type="ECO:0000313" key="3">
    <source>
        <dbReference type="EMBL" id="CAK8986631.1"/>
    </source>
</evidence>
<feature type="compositionally biased region" description="Basic and acidic residues" evidence="1">
    <location>
        <begin position="771"/>
        <end position="786"/>
    </location>
</feature>
<feature type="region of interest" description="Disordered" evidence="1">
    <location>
        <begin position="877"/>
        <end position="1057"/>
    </location>
</feature>